<keyword evidence="3" id="KW-0378">Hydrolase</keyword>
<dbReference type="PANTHER" id="PTHR37326">
    <property type="entry name" value="BLL3975 PROTEIN"/>
    <property type="match status" value="1"/>
</dbReference>
<comment type="cofactor">
    <cofactor evidence="1">
        <name>Zn(2+)</name>
        <dbReference type="ChEBI" id="CHEBI:29105"/>
    </cofactor>
</comment>
<dbReference type="GO" id="GO:0016788">
    <property type="term" value="F:hydrolase activity, acting on ester bonds"/>
    <property type="evidence" value="ECO:0007669"/>
    <property type="project" value="InterPro"/>
</dbReference>
<name>A0A2W1N2Z6_9FLAO</name>
<keyword evidence="7" id="KW-1185">Reference proteome</keyword>
<keyword evidence="4" id="KW-0862">Zinc</keyword>
<reference evidence="6 7" key="1">
    <citation type="submission" date="2018-06" db="EMBL/GenBank/DDBJ databases">
        <title>The draft genome sequence of Crocinitomix sp. SM1701.</title>
        <authorList>
            <person name="Zhang X."/>
        </authorList>
    </citation>
    <scope>NUCLEOTIDE SEQUENCE [LARGE SCALE GENOMIC DNA]</scope>
    <source>
        <strain evidence="6 7">SM1701</strain>
    </source>
</reference>
<evidence type="ECO:0000313" key="6">
    <source>
        <dbReference type="EMBL" id="PZE18244.1"/>
    </source>
</evidence>
<dbReference type="InterPro" id="IPR053138">
    <property type="entry name" value="N-alpha-Ac-DABA_deacetylase"/>
</dbReference>
<dbReference type="InterPro" id="IPR043795">
    <property type="entry name" value="N-alpha-Ac-DABA-like"/>
</dbReference>
<accession>A0A2W1N2Z6</accession>
<dbReference type="InterPro" id="IPR055438">
    <property type="entry name" value="AstE_AspA_cat"/>
</dbReference>
<dbReference type="Gene3D" id="3.40.630.10">
    <property type="entry name" value="Zn peptidases"/>
    <property type="match status" value="1"/>
</dbReference>
<dbReference type="Proteomes" id="UP000249248">
    <property type="component" value="Unassembled WGS sequence"/>
</dbReference>
<protein>
    <submittedName>
        <fullName evidence="6">Succinylglutamate desuccinylase</fullName>
    </submittedName>
</protein>
<feature type="domain" description="Succinylglutamate desuccinylase/Aspartoacylase catalytic" evidence="5">
    <location>
        <begin position="46"/>
        <end position="226"/>
    </location>
</feature>
<dbReference type="PIRSF" id="PIRSF039012">
    <property type="entry name" value="ASP"/>
    <property type="match status" value="1"/>
</dbReference>
<dbReference type="GO" id="GO:0016811">
    <property type="term" value="F:hydrolase activity, acting on carbon-nitrogen (but not peptide) bonds, in linear amides"/>
    <property type="evidence" value="ECO:0007669"/>
    <property type="project" value="InterPro"/>
</dbReference>
<gene>
    <name evidence="6" type="ORF">DNU06_05415</name>
</gene>
<proteinExistence type="predicted"/>
<evidence type="ECO:0000256" key="4">
    <source>
        <dbReference type="ARBA" id="ARBA00022833"/>
    </source>
</evidence>
<evidence type="ECO:0000313" key="7">
    <source>
        <dbReference type="Proteomes" id="UP000249248"/>
    </source>
</evidence>
<dbReference type="PANTHER" id="PTHR37326:SF2">
    <property type="entry name" value="SUCCINYLGLUTAMATE DESUCCINYLASE_ASPARTOACYLASE FAMILY PROTEIN"/>
    <property type="match status" value="1"/>
</dbReference>
<comment type="caution">
    <text evidence="6">The sequence shown here is derived from an EMBL/GenBank/DDBJ whole genome shotgun (WGS) entry which is preliminary data.</text>
</comment>
<evidence type="ECO:0000259" key="5">
    <source>
        <dbReference type="Pfam" id="PF24827"/>
    </source>
</evidence>
<sequence>MQTTNVEVLGKDVLSGKGLHLNLDIAKLHTGTKIEVPIIIERAKVPGPTILITGGIHGDEINGVEIVRKIVANGYHKPQKGMVICIPVINIFGFLNQTRQFPDGRDLNRVFPGSKRGSLASIFAYHLMKEIVPHADYCLDFHTGGADRFNAPQIRINEGDEESLTLAKVFGAPFIIQSKRREKSYRDAAISLGKKVLLFEGGKSLHLNDSITNAGVNGALNVMQHLGIRDFSNELNERAVEHSVTPKLIENSKWIRAGYSGMFRSNAILGKMYKKGEVIGSISDPFGFFEKTIKAPSNGYVFCINEAPIVNKGDAIIHMSIEA</sequence>
<dbReference type="Pfam" id="PF24827">
    <property type="entry name" value="AstE_AspA_cat"/>
    <property type="match status" value="1"/>
</dbReference>
<dbReference type="OrthoDB" id="9782876at2"/>
<dbReference type="SUPFAM" id="SSF53187">
    <property type="entry name" value="Zn-dependent exopeptidases"/>
    <property type="match status" value="1"/>
</dbReference>
<keyword evidence="2" id="KW-0479">Metal-binding</keyword>
<evidence type="ECO:0000256" key="1">
    <source>
        <dbReference type="ARBA" id="ARBA00001947"/>
    </source>
</evidence>
<dbReference type="GO" id="GO:0046872">
    <property type="term" value="F:metal ion binding"/>
    <property type="evidence" value="ECO:0007669"/>
    <property type="project" value="UniProtKB-KW"/>
</dbReference>
<organism evidence="6 7">
    <name type="scientific">Putridiphycobacter roseus</name>
    <dbReference type="NCBI Taxonomy" id="2219161"/>
    <lineage>
        <taxon>Bacteria</taxon>
        <taxon>Pseudomonadati</taxon>
        <taxon>Bacteroidota</taxon>
        <taxon>Flavobacteriia</taxon>
        <taxon>Flavobacteriales</taxon>
        <taxon>Crocinitomicaceae</taxon>
        <taxon>Putridiphycobacter</taxon>
    </lineage>
</organism>
<dbReference type="AlphaFoldDB" id="A0A2W1N2Z6"/>
<evidence type="ECO:0000256" key="2">
    <source>
        <dbReference type="ARBA" id="ARBA00022723"/>
    </source>
</evidence>
<evidence type="ECO:0000256" key="3">
    <source>
        <dbReference type="ARBA" id="ARBA00022801"/>
    </source>
</evidence>
<dbReference type="EMBL" id="QKSB01000002">
    <property type="protein sequence ID" value="PZE18244.1"/>
    <property type="molecule type" value="Genomic_DNA"/>
</dbReference>
<dbReference type="CDD" id="cd06251">
    <property type="entry name" value="M14_ASTE_ASPA-like"/>
    <property type="match status" value="1"/>
</dbReference>